<sequence length="156" mass="17403">MNRYAFTFLILTAILTLNACTTAGDRKILTVYRTVPKSRPVYIQSIEAGPPPLFDGLAEELRQVATSCLQEQGFNTSLYETVSCIKLSLVFYRNRYQEDFIQMESKTLSLKLFDNQGTFVSLLLTDDSSLSLESFSAAVDMISDAVKILSEASSDE</sequence>
<dbReference type="AlphaFoldDB" id="A0AAJ1II90"/>
<evidence type="ECO:0000256" key="1">
    <source>
        <dbReference type="SAM" id="SignalP"/>
    </source>
</evidence>
<accession>A0AAJ1II90</accession>
<evidence type="ECO:0000313" key="2">
    <source>
        <dbReference type="EMBL" id="MDC7226716.1"/>
    </source>
</evidence>
<dbReference type="Proteomes" id="UP001221217">
    <property type="component" value="Unassembled WGS sequence"/>
</dbReference>
<dbReference type="EMBL" id="JAQQAL010000017">
    <property type="protein sequence ID" value="MDC7226716.1"/>
    <property type="molecule type" value="Genomic_DNA"/>
</dbReference>
<feature type="chain" id="PRO_5042583477" evidence="1">
    <location>
        <begin position="20"/>
        <end position="156"/>
    </location>
</feature>
<evidence type="ECO:0000313" key="3">
    <source>
        <dbReference type="Proteomes" id="UP001221217"/>
    </source>
</evidence>
<feature type="signal peptide" evidence="1">
    <location>
        <begin position="1"/>
        <end position="19"/>
    </location>
</feature>
<protein>
    <submittedName>
        <fullName evidence="2">Uncharacterized protein</fullName>
    </submittedName>
</protein>
<reference evidence="2 3" key="1">
    <citation type="submission" date="2022-12" db="EMBL/GenBank/DDBJ databases">
        <title>Metagenome assembled genome from gulf of manar.</title>
        <authorList>
            <person name="Kohli P."/>
            <person name="Pk S."/>
            <person name="Venkata Ramana C."/>
            <person name="Sasikala C."/>
        </authorList>
    </citation>
    <scope>NUCLEOTIDE SEQUENCE [LARGE SCALE GENOMIC DNA]</scope>
    <source>
        <strain evidence="2">JB008</strain>
    </source>
</reference>
<keyword evidence="1" id="KW-0732">Signal</keyword>
<comment type="caution">
    <text evidence="2">The sequence shown here is derived from an EMBL/GenBank/DDBJ whole genome shotgun (WGS) entry which is preliminary data.</text>
</comment>
<organism evidence="2 3">
    <name type="scientific">Candidatus Thalassospirochaeta sargassi</name>
    <dbReference type="NCBI Taxonomy" id="3119039"/>
    <lineage>
        <taxon>Bacteria</taxon>
        <taxon>Pseudomonadati</taxon>
        <taxon>Spirochaetota</taxon>
        <taxon>Spirochaetia</taxon>
        <taxon>Spirochaetales</taxon>
        <taxon>Spirochaetaceae</taxon>
        <taxon>Candidatus Thalassospirochaeta</taxon>
    </lineage>
</organism>
<gene>
    <name evidence="2" type="ORF">PQJ61_08120</name>
</gene>
<name>A0AAJ1II90_9SPIO</name>
<proteinExistence type="predicted"/>